<dbReference type="InterPro" id="IPR027417">
    <property type="entry name" value="P-loop_NTPase"/>
</dbReference>
<proteinExistence type="predicted"/>
<dbReference type="GO" id="GO:0016887">
    <property type="term" value="F:ATP hydrolysis activity"/>
    <property type="evidence" value="ECO:0007669"/>
    <property type="project" value="InterPro"/>
</dbReference>
<evidence type="ECO:0000259" key="2">
    <source>
        <dbReference type="SMART" id="SM00382"/>
    </source>
</evidence>
<name>A0A368KU63_9BACT</name>
<dbReference type="EMBL" id="QPEX01000024">
    <property type="protein sequence ID" value="RCS49469.1"/>
    <property type="molecule type" value="Genomic_DNA"/>
</dbReference>
<dbReference type="Pfam" id="PF07728">
    <property type="entry name" value="AAA_5"/>
    <property type="match status" value="1"/>
</dbReference>
<dbReference type="Gene3D" id="3.40.50.300">
    <property type="entry name" value="P-loop containing nucleotide triphosphate hydrolases"/>
    <property type="match status" value="1"/>
</dbReference>
<sequence length="380" mass="41871">MAKKKAPAAKTSKKSDSDQNGASLQRPAAELLFAEELARLEAASADQPKPPGWRMTPKSVLAFVLGDESMDVAAKFVGRRSFMERCIVSLATNRGLMLIGEPGTAKSFLSELLAAAISGDSTLTIQGSAGTTEDNIRYSWNYALLVSEGPSDRSLVPAPLYMGMKYGKLVRFEEITRCPLEIQDVLLSILSDRVMAIPELQDAERMLFAAAGFNVIATANTRDRGVNEMSAALKRRFNFETVNPIADIAQEMELVQRETNRNLQRSGVPVVLGENITELLVTTFRELRLGKTTDGKGIESLSTVLSTAEAVSTACAAGIHAYYYSDGEVHPHHLVQHLVGTVLKDNPDDLKKVRHYFDHVVKKRKADMWMRFYDARSELC</sequence>
<protein>
    <recommendedName>
        <fullName evidence="2">AAA+ ATPase domain-containing protein</fullName>
    </recommendedName>
</protein>
<dbReference type="SUPFAM" id="SSF52540">
    <property type="entry name" value="P-loop containing nucleoside triphosphate hydrolases"/>
    <property type="match status" value="1"/>
</dbReference>
<dbReference type="InterPro" id="IPR050764">
    <property type="entry name" value="CbbQ/NirQ/NorQ/GpvN"/>
</dbReference>
<dbReference type="GO" id="GO:0005524">
    <property type="term" value="F:ATP binding"/>
    <property type="evidence" value="ECO:0007669"/>
    <property type="project" value="InterPro"/>
</dbReference>
<dbReference type="AlphaFoldDB" id="A0A368KU63"/>
<dbReference type="RefSeq" id="WP_114369181.1">
    <property type="nucleotide sequence ID" value="NZ_QPEX01000024.1"/>
</dbReference>
<organism evidence="3 4">
    <name type="scientific">Bremerella cremea</name>
    <dbReference type="NCBI Taxonomy" id="1031537"/>
    <lineage>
        <taxon>Bacteria</taxon>
        <taxon>Pseudomonadati</taxon>
        <taxon>Planctomycetota</taxon>
        <taxon>Planctomycetia</taxon>
        <taxon>Pirellulales</taxon>
        <taxon>Pirellulaceae</taxon>
        <taxon>Bremerella</taxon>
    </lineage>
</organism>
<evidence type="ECO:0000313" key="3">
    <source>
        <dbReference type="EMBL" id="RCS49469.1"/>
    </source>
</evidence>
<comment type="caution">
    <text evidence="3">The sequence shown here is derived from an EMBL/GenBank/DDBJ whole genome shotgun (WGS) entry which is preliminary data.</text>
</comment>
<gene>
    <name evidence="3" type="ORF">DTL42_13170</name>
</gene>
<dbReference type="SMART" id="SM00382">
    <property type="entry name" value="AAA"/>
    <property type="match status" value="1"/>
</dbReference>
<dbReference type="PANTHER" id="PTHR42759:SF1">
    <property type="entry name" value="MAGNESIUM-CHELATASE SUBUNIT CHLD"/>
    <property type="match status" value="1"/>
</dbReference>
<dbReference type="Proteomes" id="UP000253562">
    <property type="component" value="Unassembled WGS sequence"/>
</dbReference>
<reference evidence="3 4" key="1">
    <citation type="submission" date="2018-07" db="EMBL/GenBank/DDBJ databases">
        <title>Comparative genomes isolates from brazilian mangrove.</title>
        <authorList>
            <person name="De Araujo J.E."/>
            <person name="Taketani R.G."/>
            <person name="Silva M.C.P."/>
            <person name="Lourenco M.V."/>
            <person name="Oliveira V.M."/>
            <person name="Andreote F.D."/>
        </authorList>
    </citation>
    <scope>NUCLEOTIDE SEQUENCE [LARGE SCALE GENOMIC DNA]</scope>
    <source>
        <strain evidence="3 4">HEX PRIS-MGV</strain>
    </source>
</reference>
<evidence type="ECO:0000313" key="4">
    <source>
        <dbReference type="Proteomes" id="UP000253562"/>
    </source>
</evidence>
<evidence type="ECO:0000256" key="1">
    <source>
        <dbReference type="SAM" id="MobiDB-lite"/>
    </source>
</evidence>
<dbReference type="InterPro" id="IPR003593">
    <property type="entry name" value="AAA+_ATPase"/>
</dbReference>
<dbReference type="InterPro" id="IPR011704">
    <property type="entry name" value="ATPase_dyneun-rel_AAA"/>
</dbReference>
<feature type="domain" description="AAA+ ATPase" evidence="2">
    <location>
        <begin position="92"/>
        <end position="247"/>
    </location>
</feature>
<accession>A0A368KU63</accession>
<dbReference type="OrthoDB" id="9768555at2"/>
<dbReference type="PANTHER" id="PTHR42759">
    <property type="entry name" value="MOXR FAMILY PROTEIN"/>
    <property type="match status" value="1"/>
</dbReference>
<feature type="region of interest" description="Disordered" evidence="1">
    <location>
        <begin position="1"/>
        <end position="25"/>
    </location>
</feature>